<evidence type="ECO:0000256" key="1">
    <source>
        <dbReference type="SAM" id="MobiDB-lite"/>
    </source>
</evidence>
<accession>A0AA39MR94</accession>
<proteinExistence type="predicted"/>
<feature type="compositionally biased region" description="Basic residues" evidence="1">
    <location>
        <begin position="80"/>
        <end position="95"/>
    </location>
</feature>
<protein>
    <submittedName>
        <fullName evidence="2">Uncharacterized protein</fullName>
    </submittedName>
</protein>
<feature type="region of interest" description="Disordered" evidence="1">
    <location>
        <begin position="64"/>
        <end position="130"/>
    </location>
</feature>
<keyword evidence="3" id="KW-1185">Reference proteome</keyword>
<sequence>MSNSSDQCALDTDGRLKPAAQIDFYFDKDDNVPMAGPTVATKGQSMCSSLSVLNTSRRLKELLDAEKRDEHGQLTVPPKTCRRTKRKKGKRKTQAKPKETTDGTASESSDSAFATNDESETCTDMSDSEREVTNNEIANILVLKTVPDNVQSKQKCVTVEEIEDDKNTASISDKTKKARRYIIEDDSEDDDEEAGCGHLWNILGGAIIPNAIQLYFNILKSFSYSQRS</sequence>
<gene>
    <name evidence="2" type="ORF">EV420DRAFT_1649188</name>
</gene>
<comment type="caution">
    <text evidence="2">The sequence shown here is derived from an EMBL/GenBank/DDBJ whole genome shotgun (WGS) entry which is preliminary data.</text>
</comment>
<evidence type="ECO:0000313" key="2">
    <source>
        <dbReference type="EMBL" id="KAK0443717.1"/>
    </source>
</evidence>
<dbReference type="GeneID" id="85361817"/>
<dbReference type="EMBL" id="JAUEPS010000057">
    <property type="protein sequence ID" value="KAK0443717.1"/>
    <property type="molecule type" value="Genomic_DNA"/>
</dbReference>
<name>A0AA39MR94_ARMTA</name>
<dbReference type="RefSeq" id="XP_060324842.1">
    <property type="nucleotide sequence ID" value="XM_060478269.1"/>
</dbReference>
<evidence type="ECO:0000313" key="3">
    <source>
        <dbReference type="Proteomes" id="UP001175211"/>
    </source>
</evidence>
<reference evidence="2" key="1">
    <citation type="submission" date="2023-06" db="EMBL/GenBank/DDBJ databases">
        <authorList>
            <consortium name="Lawrence Berkeley National Laboratory"/>
            <person name="Ahrendt S."/>
            <person name="Sahu N."/>
            <person name="Indic B."/>
            <person name="Wong-Bajracharya J."/>
            <person name="Merenyi Z."/>
            <person name="Ke H.-M."/>
            <person name="Monk M."/>
            <person name="Kocsube S."/>
            <person name="Drula E."/>
            <person name="Lipzen A."/>
            <person name="Balint B."/>
            <person name="Henrissat B."/>
            <person name="Andreopoulos B."/>
            <person name="Martin F.M."/>
            <person name="Harder C.B."/>
            <person name="Rigling D."/>
            <person name="Ford K.L."/>
            <person name="Foster G.D."/>
            <person name="Pangilinan J."/>
            <person name="Papanicolaou A."/>
            <person name="Barry K."/>
            <person name="LaButti K."/>
            <person name="Viragh M."/>
            <person name="Koriabine M."/>
            <person name="Yan M."/>
            <person name="Riley R."/>
            <person name="Champramary S."/>
            <person name="Plett K.L."/>
            <person name="Tsai I.J."/>
            <person name="Slot J."/>
            <person name="Sipos G."/>
            <person name="Plett J."/>
            <person name="Nagy L.G."/>
            <person name="Grigoriev I.V."/>
        </authorList>
    </citation>
    <scope>NUCLEOTIDE SEQUENCE</scope>
    <source>
        <strain evidence="2">CCBAS 213</strain>
    </source>
</reference>
<feature type="compositionally biased region" description="Polar residues" evidence="1">
    <location>
        <begin position="102"/>
        <end position="116"/>
    </location>
</feature>
<dbReference type="AlphaFoldDB" id="A0AA39MR94"/>
<organism evidence="2 3">
    <name type="scientific">Armillaria tabescens</name>
    <name type="common">Ringless honey mushroom</name>
    <name type="synonym">Agaricus tabescens</name>
    <dbReference type="NCBI Taxonomy" id="1929756"/>
    <lineage>
        <taxon>Eukaryota</taxon>
        <taxon>Fungi</taxon>
        <taxon>Dikarya</taxon>
        <taxon>Basidiomycota</taxon>
        <taxon>Agaricomycotina</taxon>
        <taxon>Agaricomycetes</taxon>
        <taxon>Agaricomycetidae</taxon>
        <taxon>Agaricales</taxon>
        <taxon>Marasmiineae</taxon>
        <taxon>Physalacriaceae</taxon>
        <taxon>Desarmillaria</taxon>
    </lineage>
</organism>
<dbReference type="Proteomes" id="UP001175211">
    <property type="component" value="Unassembled WGS sequence"/>
</dbReference>